<dbReference type="InterPro" id="IPR026286">
    <property type="entry name" value="MaiA/AMDase"/>
</dbReference>
<dbReference type="InterPro" id="IPR053714">
    <property type="entry name" value="Iso_Racemase_Enz_sf"/>
</dbReference>
<dbReference type="PIRSF" id="PIRSF015736">
    <property type="entry name" value="MI"/>
    <property type="match status" value="1"/>
</dbReference>
<dbReference type="EMBL" id="UINC01094989">
    <property type="protein sequence ID" value="SVC50698.1"/>
    <property type="molecule type" value="Genomic_DNA"/>
</dbReference>
<accession>A0A382MQG5</accession>
<dbReference type="PANTHER" id="PTHR40267:SF1">
    <property type="entry name" value="BLR3294 PROTEIN"/>
    <property type="match status" value="1"/>
</dbReference>
<dbReference type="Gene3D" id="3.40.50.12500">
    <property type="match status" value="1"/>
</dbReference>
<dbReference type="Pfam" id="PF17645">
    <property type="entry name" value="Amdase"/>
    <property type="match status" value="1"/>
</dbReference>
<dbReference type="AlphaFoldDB" id="A0A382MQG5"/>
<dbReference type="PANTHER" id="PTHR40267">
    <property type="entry name" value="BLR3294 PROTEIN"/>
    <property type="match status" value="1"/>
</dbReference>
<organism evidence="1">
    <name type="scientific">marine metagenome</name>
    <dbReference type="NCBI Taxonomy" id="408172"/>
    <lineage>
        <taxon>unclassified sequences</taxon>
        <taxon>metagenomes</taxon>
        <taxon>ecological metagenomes</taxon>
    </lineage>
</organism>
<gene>
    <name evidence="1" type="ORF">METZ01_LOCUS303552</name>
</gene>
<name>A0A382MQG5_9ZZZZ</name>
<proteinExistence type="predicted"/>
<reference evidence="1" key="1">
    <citation type="submission" date="2018-05" db="EMBL/GenBank/DDBJ databases">
        <authorList>
            <person name="Lanie J.A."/>
            <person name="Ng W.-L."/>
            <person name="Kazmierczak K.M."/>
            <person name="Andrzejewski T.M."/>
            <person name="Davidsen T.M."/>
            <person name="Wayne K.J."/>
            <person name="Tettelin H."/>
            <person name="Glass J.I."/>
            <person name="Rusch D."/>
            <person name="Podicherti R."/>
            <person name="Tsui H.-C.T."/>
            <person name="Winkler M.E."/>
        </authorList>
    </citation>
    <scope>NUCLEOTIDE SEQUENCE</scope>
</reference>
<evidence type="ECO:0000313" key="1">
    <source>
        <dbReference type="EMBL" id="SVC50698.1"/>
    </source>
</evidence>
<sequence length="265" mass="28728">MSNLIDTPDPEICSPPREVLYDDGTHSRALLGFIILSMDLVMEENIFRLCPEGVGPSVTRLDSTNDCNLATLAAQIDGMAEAASILQPQARPAVVCYACTSGSIVIGEDRVCDEIRRGAPWAKPSTLVTGAVNGLRRVGAHKIVVATPYLDEINTAEAVFLQQKGFDVLDIQGLNVEDNEAMGRIKPSYIRDFALSIDQPDADAIFVSCGGIRTIDVLQEIEDTAGKPVISSNQAMIWDCLRRAGIDDKIAGYGQLFRLDWGESL</sequence>
<evidence type="ECO:0008006" key="2">
    <source>
        <dbReference type="Google" id="ProtNLM"/>
    </source>
</evidence>
<protein>
    <recommendedName>
        <fullName evidence="2">Arylmalonate decarboxylase</fullName>
    </recommendedName>
</protein>